<dbReference type="SUPFAM" id="SSF50129">
    <property type="entry name" value="GroES-like"/>
    <property type="match status" value="1"/>
</dbReference>
<evidence type="ECO:0000313" key="2">
    <source>
        <dbReference type="EMBL" id="MFD2186887.1"/>
    </source>
</evidence>
<sequence length="185" mass="20886">MKAVVFKKYGSPQKVLTIKEVARPTSKENEVLIKIKATTVNDYDRSFVRGKPYLYRLMYGLLKPKHPISGMELSGLVENVGYNVGYSVKKLKVGDAVFGVISSYGFGTFAEYISIHENTVIKKPDKLSFEEAAAIPHASRILLKWKLNLKYITIMIQGFFQMSAVLDKGKTLIKDVVEKLSVYLR</sequence>
<accession>A0ABW5AYB7</accession>
<dbReference type="PANTHER" id="PTHR11695:SF648">
    <property type="entry name" value="ZINC-BINDING OXIDOREDUCTASE"/>
    <property type="match status" value="1"/>
</dbReference>
<dbReference type="InterPro" id="IPR050700">
    <property type="entry name" value="YIM1/Zinc_Alcohol_DH_Fams"/>
</dbReference>
<keyword evidence="3" id="KW-1185">Reference proteome</keyword>
<name>A0ABW5AYB7_9FLAO</name>
<evidence type="ECO:0000259" key="1">
    <source>
        <dbReference type="Pfam" id="PF08240"/>
    </source>
</evidence>
<organism evidence="2 3">
    <name type="scientific">Aquimarina celericrescens</name>
    <dbReference type="NCBI Taxonomy" id="1964542"/>
    <lineage>
        <taxon>Bacteria</taxon>
        <taxon>Pseudomonadati</taxon>
        <taxon>Bacteroidota</taxon>
        <taxon>Flavobacteriia</taxon>
        <taxon>Flavobacteriales</taxon>
        <taxon>Flavobacteriaceae</taxon>
        <taxon>Aquimarina</taxon>
    </lineage>
</organism>
<comment type="caution">
    <text evidence="2">The sequence shown here is derived from an EMBL/GenBank/DDBJ whole genome shotgun (WGS) entry which is preliminary data.</text>
</comment>
<feature type="domain" description="Alcohol dehydrogenase-like N-terminal" evidence="1">
    <location>
        <begin position="28"/>
        <end position="125"/>
    </location>
</feature>
<proteinExistence type="predicted"/>
<dbReference type="RefSeq" id="WP_378319883.1">
    <property type="nucleotide sequence ID" value="NZ_JBHUHY010000006.1"/>
</dbReference>
<dbReference type="Proteomes" id="UP001597344">
    <property type="component" value="Unassembled WGS sequence"/>
</dbReference>
<protein>
    <submittedName>
        <fullName evidence="2">Alcohol dehydrogenase catalytic domain-containing protein</fullName>
    </submittedName>
</protein>
<dbReference type="Gene3D" id="3.90.180.10">
    <property type="entry name" value="Medium-chain alcohol dehydrogenases, catalytic domain"/>
    <property type="match status" value="1"/>
</dbReference>
<dbReference type="InterPro" id="IPR011032">
    <property type="entry name" value="GroES-like_sf"/>
</dbReference>
<dbReference type="PANTHER" id="PTHR11695">
    <property type="entry name" value="ALCOHOL DEHYDROGENASE RELATED"/>
    <property type="match status" value="1"/>
</dbReference>
<gene>
    <name evidence="2" type="ORF">ACFSJT_08795</name>
</gene>
<reference evidence="3" key="1">
    <citation type="journal article" date="2019" name="Int. J. Syst. Evol. Microbiol.">
        <title>The Global Catalogue of Microorganisms (GCM) 10K type strain sequencing project: providing services to taxonomists for standard genome sequencing and annotation.</title>
        <authorList>
            <consortium name="The Broad Institute Genomics Platform"/>
            <consortium name="The Broad Institute Genome Sequencing Center for Infectious Disease"/>
            <person name="Wu L."/>
            <person name="Ma J."/>
        </authorList>
    </citation>
    <scope>NUCLEOTIDE SEQUENCE [LARGE SCALE GENOMIC DNA]</scope>
    <source>
        <strain evidence="3">DT92</strain>
    </source>
</reference>
<dbReference type="Pfam" id="PF08240">
    <property type="entry name" value="ADH_N"/>
    <property type="match status" value="1"/>
</dbReference>
<dbReference type="EMBL" id="JBHUHY010000006">
    <property type="protein sequence ID" value="MFD2186887.1"/>
    <property type="molecule type" value="Genomic_DNA"/>
</dbReference>
<dbReference type="InterPro" id="IPR013154">
    <property type="entry name" value="ADH-like_N"/>
</dbReference>
<evidence type="ECO:0000313" key="3">
    <source>
        <dbReference type="Proteomes" id="UP001597344"/>
    </source>
</evidence>